<dbReference type="GO" id="GO:0055085">
    <property type="term" value="P:transmembrane transport"/>
    <property type="evidence" value="ECO:0007669"/>
    <property type="project" value="InterPro"/>
</dbReference>
<evidence type="ECO:0000256" key="2">
    <source>
        <dbReference type="ARBA" id="ARBA00022692"/>
    </source>
</evidence>
<dbReference type="PROSITE" id="PS50928">
    <property type="entry name" value="ABC_TM1"/>
    <property type="match status" value="1"/>
</dbReference>
<dbReference type="OrthoDB" id="9781724at2"/>
<dbReference type="Pfam" id="PF00528">
    <property type="entry name" value="BPD_transp_1"/>
    <property type="match status" value="1"/>
</dbReference>
<dbReference type="InterPro" id="IPR049783">
    <property type="entry name" value="ABC_perm_TupB-like"/>
</dbReference>
<feature type="domain" description="ABC transmembrane type-1" evidence="6">
    <location>
        <begin position="18"/>
        <end position="214"/>
    </location>
</feature>
<evidence type="ECO:0000259" key="6">
    <source>
        <dbReference type="PROSITE" id="PS50928"/>
    </source>
</evidence>
<protein>
    <submittedName>
        <fullName evidence="7">Tungstate transport system permease protein</fullName>
    </submittedName>
</protein>
<dbReference type="GO" id="GO:0005886">
    <property type="term" value="C:plasma membrane"/>
    <property type="evidence" value="ECO:0007669"/>
    <property type="project" value="UniProtKB-SubCell"/>
</dbReference>
<proteinExistence type="inferred from homology"/>
<gene>
    <name evidence="7" type="ORF">A8806_101390</name>
</gene>
<sequence>MLEWLKSVVSDAGIISAVKVTFIMAVSSTAISSVLGILFGLLLERFSFPGKKIIVRINRTLMGVPPVVAGLVVYLLIMRRGPLGPLSLLFTIKGMVIAQVLIITPIISGMIYSYARKSAPSIRAFAVTMGATRWQTAKLIIRELRKEIYFCMVTGFGRSISEVGAVMLVGGNIKGRTRTMTTTISLLKSQGIFTEGVALGILLLVMAFILQWICDLLQKEGEEDENY</sequence>
<dbReference type="RefSeq" id="WP_109729468.1">
    <property type="nucleotide sequence ID" value="NZ_BAAACK010000007.1"/>
</dbReference>
<comment type="caution">
    <text evidence="7">The sequence shown here is derived from an EMBL/GenBank/DDBJ whole genome shotgun (WGS) entry which is preliminary data.</text>
</comment>
<evidence type="ECO:0000256" key="4">
    <source>
        <dbReference type="ARBA" id="ARBA00023136"/>
    </source>
</evidence>
<keyword evidence="8" id="KW-1185">Reference proteome</keyword>
<dbReference type="InterPro" id="IPR035906">
    <property type="entry name" value="MetI-like_sf"/>
</dbReference>
<accession>A0A2Y9B7W3</accession>
<evidence type="ECO:0000313" key="7">
    <source>
        <dbReference type="EMBL" id="PWJ32102.1"/>
    </source>
</evidence>
<dbReference type="AlphaFoldDB" id="A0A2Y9B7W3"/>
<feature type="transmembrane region" description="Helical" evidence="5">
    <location>
        <begin position="191"/>
        <end position="210"/>
    </location>
</feature>
<dbReference type="SUPFAM" id="SSF161098">
    <property type="entry name" value="MetI-like"/>
    <property type="match status" value="1"/>
</dbReference>
<feature type="transmembrane region" description="Helical" evidence="5">
    <location>
        <begin position="55"/>
        <end position="77"/>
    </location>
</feature>
<keyword evidence="2 5" id="KW-0812">Transmembrane</keyword>
<evidence type="ECO:0000256" key="5">
    <source>
        <dbReference type="RuleBase" id="RU363032"/>
    </source>
</evidence>
<dbReference type="CDD" id="cd06261">
    <property type="entry name" value="TM_PBP2"/>
    <property type="match status" value="1"/>
</dbReference>
<dbReference type="EMBL" id="QGDL01000001">
    <property type="protein sequence ID" value="PWJ32102.1"/>
    <property type="molecule type" value="Genomic_DNA"/>
</dbReference>
<reference evidence="7 8" key="1">
    <citation type="submission" date="2018-05" db="EMBL/GenBank/DDBJ databases">
        <title>The Hungate 1000. A catalogue of reference genomes from the rumen microbiome.</title>
        <authorList>
            <person name="Kelly W."/>
        </authorList>
    </citation>
    <scope>NUCLEOTIDE SEQUENCE [LARGE SCALE GENOMIC DNA]</scope>
    <source>
        <strain evidence="7 8">NLAE-zl-C242</strain>
    </source>
</reference>
<keyword evidence="3 5" id="KW-1133">Transmembrane helix</keyword>
<dbReference type="PANTHER" id="PTHR43632">
    <property type="entry name" value="PERMEASE COMPONENT OF TUNGSTATE ABC TRANSPORTER"/>
    <property type="match status" value="1"/>
</dbReference>
<evidence type="ECO:0000256" key="3">
    <source>
        <dbReference type="ARBA" id="ARBA00022989"/>
    </source>
</evidence>
<name>A0A2Y9B7W3_9FIRM</name>
<feature type="transmembrane region" description="Helical" evidence="5">
    <location>
        <begin position="20"/>
        <end position="43"/>
    </location>
</feature>
<evidence type="ECO:0000313" key="8">
    <source>
        <dbReference type="Proteomes" id="UP000245845"/>
    </source>
</evidence>
<comment type="subcellular location">
    <subcellularLocation>
        <location evidence="5">Cell membrane</location>
        <topology evidence="5">Multi-pass membrane protein</topology>
    </subcellularLocation>
    <subcellularLocation>
        <location evidence="1">Membrane</location>
        <topology evidence="1">Multi-pass membrane protein</topology>
    </subcellularLocation>
</comment>
<keyword evidence="5" id="KW-0813">Transport</keyword>
<organism evidence="7 8">
    <name type="scientific">Faecalicatena orotica</name>
    <dbReference type="NCBI Taxonomy" id="1544"/>
    <lineage>
        <taxon>Bacteria</taxon>
        <taxon>Bacillati</taxon>
        <taxon>Bacillota</taxon>
        <taxon>Clostridia</taxon>
        <taxon>Lachnospirales</taxon>
        <taxon>Lachnospiraceae</taxon>
        <taxon>Faecalicatena</taxon>
    </lineage>
</organism>
<dbReference type="Proteomes" id="UP000245845">
    <property type="component" value="Unassembled WGS sequence"/>
</dbReference>
<comment type="similarity">
    <text evidence="5">Belongs to the binding-protein-dependent transport system permease family.</text>
</comment>
<dbReference type="PANTHER" id="PTHR43632:SF1">
    <property type="entry name" value="PERMEASE COMPONENT OF TUNGSTATE ABC TRANSPORTER"/>
    <property type="match status" value="1"/>
</dbReference>
<dbReference type="Gene3D" id="1.10.3720.10">
    <property type="entry name" value="MetI-like"/>
    <property type="match status" value="1"/>
</dbReference>
<feature type="transmembrane region" description="Helical" evidence="5">
    <location>
        <begin position="97"/>
        <end position="115"/>
    </location>
</feature>
<evidence type="ECO:0000256" key="1">
    <source>
        <dbReference type="ARBA" id="ARBA00004141"/>
    </source>
</evidence>
<keyword evidence="4 5" id="KW-0472">Membrane</keyword>
<dbReference type="InterPro" id="IPR000515">
    <property type="entry name" value="MetI-like"/>
</dbReference>
<dbReference type="NCBIfam" id="NF038017">
    <property type="entry name" value="ABC_perm1"/>
    <property type="match status" value="1"/>
</dbReference>